<organism evidence="2 3">
    <name type="scientific">Actinokineospora soli</name>
    <dbReference type="NCBI Taxonomy" id="1048753"/>
    <lineage>
        <taxon>Bacteria</taxon>
        <taxon>Bacillati</taxon>
        <taxon>Actinomycetota</taxon>
        <taxon>Actinomycetes</taxon>
        <taxon>Pseudonocardiales</taxon>
        <taxon>Pseudonocardiaceae</taxon>
        <taxon>Actinokineospora</taxon>
    </lineage>
</organism>
<evidence type="ECO:0000256" key="1">
    <source>
        <dbReference type="SAM" id="SignalP"/>
    </source>
</evidence>
<feature type="signal peptide" evidence="1">
    <location>
        <begin position="1"/>
        <end position="27"/>
    </location>
</feature>
<accession>A0ABW2U0A5</accession>
<keyword evidence="3" id="KW-1185">Reference proteome</keyword>
<evidence type="ECO:0000313" key="2">
    <source>
        <dbReference type="EMBL" id="MFC7618568.1"/>
    </source>
</evidence>
<gene>
    <name evidence="2" type="ORF">ACFQV2_39790</name>
</gene>
<comment type="caution">
    <text evidence="2">The sequence shown here is derived from an EMBL/GenBank/DDBJ whole genome shotgun (WGS) entry which is preliminary data.</text>
</comment>
<evidence type="ECO:0000313" key="3">
    <source>
        <dbReference type="Proteomes" id="UP001596512"/>
    </source>
</evidence>
<reference evidence="3" key="1">
    <citation type="journal article" date="2019" name="Int. J. Syst. Evol. Microbiol.">
        <title>The Global Catalogue of Microorganisms (GCM) 10K type strain sequencing project: providing services to taxonomists for standard genome sequencing and annotation.</title>
        <authorList>
            <consortium name="The Broad Institute Genomics Platform"/>
            <consortium name="The Broad Institute Genome Sequencing Center for Infectious Disease"/>
            <person name="Wu L."/>
            <person name="Ma J."/>
        </authorList>
    </citation>
    <scope>NUCLEOTIDE SEQUENCE [LARGE SCALE GENOMIC DNA]</scope>
    <source>
        <strain evidence="3">JCM 17695</strain>
    </source>
</reference>
<dbReference type="Proteomes" id="UP001596512">
    <property type="component" value="Unassembled WGS sequence"/>
</dbReference>
<sequence>MRAVLRMAVSAAVIAAASVAVVAPASASPAIGTLSFSGDEGDYISGGQSYSYDSAAGDSLDVSGSSDNRVVSVSVDGANGDWWNLTLAAPAGQALVPGTYTGATRYPFQSSGTPA</sequence>
<keyword evidence="1" id="KW-0732">Signal</keyword>
<dbReference type="EMBL" id="JBHTEY010000004">
    <property type="protein sequence ID" value="MFC7618568.1"/>
    <property type="molecule type" value="Genomic_DNA"/>
</dbReference>
<protein>
    <submittedName>
        <fullName evidence="2">Uncharacterized protein</fullName>
    </submittedName>
</protein>
<feature type="chain" id="PRO_5045654179" evidence="1">
    <location>
        <begin position="28"/>
        <end position="115"/>
    </location>
</feature>
<proteinExistence type="predicted"/>
<name>A0ABW2U0A5_9PSEU</name>